<evidence type="ECO:0000313" key="2">
    <source>
        <dbReference type="Proteomes" id="UP000611796"/>
    </source>
</evidence>
<keyword evidence="2" id="KW-1185">Reference proteome</keyword>
<dbReference type="Proteomes" id="UP000611796">
    <property type="component" value="Unassembled WGS sequence"/>
</dbReference>
<name>A0ABR7K121_9FIRM</name>
<comment type="caution">
    <text evidence="1">The sequence shown here is derived from an EMBL/GenBank/DDBJ whole genome shotgun (WGS) entry which is preliminary data.</text>
</comment>
<gene>
    <name evidence="1" type="ORF">H8891_02125</name>
</gene>
<organism evidence="1 2">
    <name type="scientific">Paeniclostridium hominis</name>
    <dbReference type="NCBI Taxonomy" id="2764329"/>
    <lineage>
        <taxon>Bacteria</taxon>
        <taxon>Bacillati</taxon>
        <taxon>Bacillota</taxon>
        <taxon>Clostridia</taxon>
        <taxon>Peptostreptococcales</taxon>
        <taxon>Peptostreptococcaceae</taxon>
        <taxon>Paeniclostridium</taxon>
    </lineage>
</organism>
<evidence type="ECO:0000313" key="1">
    <source>
        <dbReference type="EMBL" id="MBC6002584.1"/>
    </source>
</evidence>
<sequence length="233" mass="27353">MTIEGLKRKNKYILILILSCIFTISKCKLINKIHANNTKDKGFNVLVLNSYHQVHIWESSIFNSLLSYIENNNERDINFNIEYLDFKNNNKKYIKSFKNMLNEKYAKGSIDAIYTVDDEAYDVFSPEVLNKESNFYKLPLVFSGVDSKISRIKEEKSYIAGIYHEDDSLNLINLIYDLNPKLKNINLIVEDSKYGDSVKYEIERLVKNYLKENINIQYIKGNYIEDIISQLKK</sequence>
<proteinExistence type="predicted"/>
<dbReference type="RefSeq" id="WP_187004986.1">
    <property type="nucleotide sequence ID" value="NZ_JACRWD010000001.1"/>
</dbReference>
<reference evidence="1 2" key="1">
    <citation type="submission" date="2020-08" db="EMBL/GenBank/DDBJ databases">
        <authorList>
            <person name="Liu C."/>
            <person name="Sun Q."/>
        </authorList>
    </citation>
    <scope>NUCLEOTIDE SEQUENCE [LARGE SCALE GENOMIC DNA]</scope>
    <source>
        <strain evidence="1 2">NSJ-45</strain>
    </source>
</reference>
<accession>A0ABR7K121</accession>
<protein>
    <submittedName>
        <fullName evidence="1">Uncharacterized protein</fullName>
    </submittedName>
</protein>
<dbReference type="EMBL" id="JACRWD010000001">
    <property type="protein sequence ID" value="MBC6002584.1"/>
    <property type="molecule type" value="Genomic_DNA"/>
</dbReference>